<gene>
    <name evidence="8" type="ORF">DFA_08383</name>
</gene>
<evidence type="ECO:0000256" key="2">
    <source>
        <dbReference type="ARBA" id="ARBA00010131"/>
    </source>
</evidence>
<dbReference type="GeneID" id="14869987"/>
<dbReference type="Proteomes" id="UP000007797">
    <property type="component" value="Unassembled WGS sequence"/>
</dbReference>
<sequence length="531" mass="59904">MSRSGSSRLSIYVKQKMDQLQVKGDEIGQGLIIGQNQVFIGSVPTPPLYGDDNQITKYKTIKDFDQIWISEHARQVSKLMYGGVSVVGIYLSVPSIATLTTDSKNDSLLWKILKSIRDSLISDRKCMRQREEVVVYSQTLENMHVLIYLRSTKQYILKSHDMTTVKYEKFKQQSDNIVFPSPNISKTLSCFKLVTSLSIQLDIDLNNTAVDLEIVLKKQIESMYYSSELKDSMYLVNGDDSLILPPTTLVKNIKKNNSNSDGTSSSSSSSCHQIDLLLNQPILKLSNQPTTISTTPITIASATLADYSDIQQPQPFKLMIQSGIFECKAYINEKETLETAINYLYQDLVGQFISRLETLFDQIITNNRSISKYFTCFVNSPTLQVPLPKRVSIGWVDHIDICDYLNEDEPLQDCKNRLLELLGLNLEEVITSSDNDNQQQQKKPKWVHSFESTKQELERSSKLTDSKTATTSRSTTNKNNGFKHKISENSNVNADKNSSSSSSSSSKSNTVIYILIPILMVLIAMLYNLAF</sequence>
<dbReference type="OMA" id="RRVNIQW"/>
<feature type="compositionally biased region" description="Low complexity" evidence="6">
    <location>
        <begin position="489"/>
        <end position="506"/>
    </location>
</feature>
<dbReference type="PANTHER" id="PTHR33966:SF1">
    <property type="entry name" value="PROTEIN ODR-4 HOMOLOG"/>
    <property type="match status" value="1"/>
</dbReference>
<keyword evidence="5 7" id="KW-0472">Membrane</keyword>
<evidence type="ECO:0000256" key="5">
    <source>
        <dbReference type="ARBA" id="ARBA00023136"/>
    </source>
</evidence>
<dbReference type="GO" id="GO:0008104">
    <property type="term" value="P:intracellular protein localization"/>
    <property type="evidence" value="ECO:0007669"/>
    <property type="project" value="TreeGrafter"/>
</dbReference>
<dbReference type="AlphaFoldDB" id="F4Q5X9"/>
<keyword evidence="3 7" id="KW-0812">Transmembrane</keyword>
<keyword evidence="9" id="KW-1185">Reference proteome</keyword>
<dbReference type="RefSeq" id="XP_004355872.1">
    <property type="nucleotide sequence ID" value="XM_004355819.1"/>
</dbReference>
<evidence type="ECO:0000313" key="8">
    <source>
        <dbReference type="EMBL" id="EGG17388.1"/>
    </source>
</evidence>
<accession>F4Q5X9</accession>
<protein>
    <submittedName>
        <fullName evidence="8">Uncharacterized protein</fullName>
    </submittedName>
</protein>
<evidence type="ECO:0000256" key="7">
    <source>
        <dbReference type="SAM" id="Phobius"/>
    </source>
</evidence>
<name>F4Q5X9_CACFS</name>
<evidence type="ECO:0000256" key="3">
    <source>
        <dbReference type="ARBA" id="ARBA00022692"/>
    </source>
</evidence>
<feature type="region of interest" description="Disordered" evidence="6">
    <location>
        <begin position="433"/>
        <end position="506"/>
    </location>
</feature>
<dbReference type="Pfam" id="PF14778">
    <property type="entry name" value="ODR4-like"/>
    <property type="match status" value="1"/>
</dbReference>
<organism evidence="8 9">
    <name type="scientific">Cavenderia fasciculata</name>
    <name type="common">Slime mold</name>
    <name type="synonym">Dictyostelium fasciculatum</name>
    <dbReference type="NCBI Taxonomy" id="261658"/>
    <lineage>
        <taxon>Eukaryota</taxon>
        <taxon>Amoebozoa</taxon>
        <taxon>Evosea</taxon>
        <taxon>Eumycetozoa</taxon>
        <taxon>Dictyostelia</taxon>
        <taxon>Acytosteliales</taxon>
        <taxon>Cavenderiaceae</taxon>
        <taxon>Cavenderia</taxon>
    </lineage>
</organism>
<dbReference type="PANTHER" id="PTHR33966">
    <property type="entry name" value="PROTEIN ODR-4 HOMOLOG"/>
    <property type="match status" value="1"/>
</dbReference>
<feature type="compositionally biased region" description="Polar residues" evidence="6">
    <location>
        <begin position="466"/>
        <end position="480"/>
    </location>
</feature>
<dbReference type="KEGG" id="dfa:DFA_08383"/>
<feature type="compositionally biased region" description="Basic and acidic residues" evidence="6">
    <location>
        <begin position="451"/>
        <end position="465"/>
    </location>
</feature>
<comment type="subcellular location">
    <subcellularLocation>
        <location evidence="1">Membrane</location>
    </subcellularLocation>
</comment>
<dbReference type="OrthoDB" id="21458at2759"/>
<dbReference type="STRING" id="1054147.F4Q5X9"/>
<dbReference type="GO" id="GO:0012505">
    <property type="term" value="C:endomembrane system"/>
    <property type="evidence" value="ECO:0007669"/>
    <property type="project" value="TreeGrafter"/>
</dbReference>
<evidence type="ECO:0000313" key="9">
    <source>
        <dbReference type="Proteomes" id="UP000007797"/>
    </source>
</evidence>
<keyword evidence="4 7" id="KW-1133">Transmembrane helix</keyword>
<reference evidence="9" key="1">
    <citation type="journal article" date="2011" name="Genome Res.">
        <title>Phylogeny-wide analysis of social amoeba genomes highlights ancient origins for complex intercellular communication.</title>
        <authorList>
            <person name="Heidel A.J."/>
            <person name="Lawal H.M."/>
            <person name="Felder M."/>
            <person name="Schilde C."/>
            <person name="Helps N.R."/>
            <person name="Tunggal B."/>
            <person name="Rivero F."/>
            <person name="John U."/>
            <person name="Schleicher M."/>
            <person name="Eichinger L."/>
            <person name="Platzer M."/>
            <person name="Noegel A.A."/>
            <person name="Schaap P."/>
            <person name="Gloeckner G."/>
        </authorList>
    </citation>
    <scope>NUCLEOTIDE SEQUENCE [LARGE SCALE GENOMIC DNA]</scope>
    <source>
        <strain evidence="9">SH3</strain>
    </source>
</reference>
<proteinExistence type="inferred from homology"/>
<dbReference type="EMBL" id="GL883021">
    <property type="protein sequence ID" value="EGG17388.1"/>
    <property type="molecule type" value="Genomic_DNA"/>
</dbReference>
<dbReference type="GO" id="GO:0016020">
    <property type="term" value="C:membrane"/>
    <property type="evidence" value="ECO:0007669"/>
    <property type="project" value="UniProtKB-SubCell"/>
</dbReference>
<evidence type="ECO:0000256" key="4">
    <source>
        <dbReference type="ARBA" id="ARBA00022989"/>
    </source>
</evidence>
<dbReference type="InterPro" id="IPR029454">
    <property type="entry name" value="ODR-4-like"/>
</dbReference>
<comment type="similarity">
    <text evidence="2">Belongs to the ODR-4 family.</text>
</comment>
<evidence type="ECO:0000256" key="6">
    <source>
        <dbReference type="SAM" id="MobiDB-lite"/>
    </source>
</evidence>
<feature type="transmembrane region" description="Helical" evidence="7">
    <location>
        <begin position="511"/>
        <end position="530"/>
    </location>
</feature>
<evidence type="ECO:0000256" key="1">
    <source>
        <dbReference type="ARBA" id="ARBA00004370"/>
    </source>
</evidence>